<dbReference type="GO" id="GO:0070626">
    <property type="term" value="F:(S)-2-(5-amino-1-(5-phospho-D-ribosyl)imidazole-4-carboxamido) succinate lyase (fumarate-forming) activity"/>
    <property type="evidence" value="ECO:0007669"/>
    <property type="project" value="TreeGrafter"/>
</dbReference>
<dbReference type="GO" id="GO:0005829">
    <property type="term" value="C:cytosol"/>
    <property type="evidence" value="ECO:0007669"/>
    <property type="project" value="TreeGrafter"/>
</dbReference>
<comment type="pathway">
    <text evidence="5">Purine metabolism; IMP biosynthesis via de novo pathway; 5-amino-1-(5-phospho-D-ribosyl)imidazole-4-carboxamide from 5-amino-1-(5-phospho-D-ribosyl)imidazole-4-carboxylate: step 2/2.</text>
</comment>
<dbReference type="SUPFAM" id="SSF48557">
    <property type="entry name" value="L-aspartase-like"/>
    <property type="match status" value="1"/>
</dbReference>
<evidence type="ECO:0000256" key="1">
    <source>
        <dbReference type="ARBA" id="ARBA00022605"/>
    </source>
</evidence>
<sequence length="477" mass="53871">MSQDRYKSPLSERYSSKEMQYIFSPHKKFTTWRKLWVALAETEMELGLPITQEQIDELKANVENINYDVAREREKLVRHDVMSHVYAYGEQCPKARGIIHLGATSCYVGDNTDILIMAEALELIRKKLLNVIDRLAGFADRYKDLPTLAFTHFQPAQPTTVGKRAALWIQEFMMDLEDLDYVRGSLKLLGSKGTTGTQASFQELFEGEEEKISQIDKKIAEKMGMPDCYPVSGQTYSRKVDTRVLNILAGIAASATKMSNDIRLLQHLKEVEEPFEKNQIGSSAMAYKRNPMRSERIASLSRYVMVDALNPAITSATQWFERTLDDSANKRLSVAEGFLATDGILDLCMNVADGLVVYPKVIEKRLRSELPFMATENILMDAVKAGGDRQELHEKIREMSMEAGRNVKENGQENNLLELIAKDSSFDLSEADLERVMDPSRYVGRSGRQVEAYLADHVRPVLAANQGELGMMSDITV</sequence>
<dbReference type="GO" id="GO:0044208">
    <property type="term" value="P:'de novo' AMP biosynthetic process"/>
    <property type="evidence" value="ECO:0007669"/>
    <property type="project" value="UniProtKB-UniPathway"/>
</dbReference>
<keyword evidence="1" id="KW-0028">Amino-acid biosynthesis</keyword>
<organism evidence="7 8">
    <name type="scientific">Suipraeoptans intestinalis</name>
    <dbReference type="NCBI Taxonomy" id="2606628"/>
    <lineage>
        <taxon>Bacteria</taxon>
        <taxon>Bacillati</taxon>
        <taxon>Bacillota</taxon>
        <taxon>Clostridia</taxon>
        <taxon>Lachnospirales</taxon>
        <taxon>Lachnospiraceae</taxon>
        <taxon>Suipraeoptans</taxon>
    </lineage>
</organism>
<evidence type="ECO:0000256" key="3">
    <source>
        <dbReference type="ARBA" id="ARBA00023239"/>
    </source>
</evidence>
<dbReference type="InterPro" id="IPR019468">
    <property type="entry name" value="AdenyloSucc_lyase_C"/>
</dbReference>
<evidence type="ECO:0000259" key="6">
    <source>
        <dbReference type="SMART" id="SM00998"/>
    </source>
</evidence>
<dbReference type="Gene3D" id="1.10.275.60">
    <property type="match status" value="1"/>
</dbReference>
<comment type="catalytic activity">
    <reaction evidence="5">
        <text>N(6)-(1,2-dicarboxyethyl)-AMP = fumarate + AMP</text>
        <dbReference type="Rhea" id="RHEA:16853"/>
        <dbReference type="ChEBI" id="CHEBI:29806"/>
        <dbReference type="ChEBI" id="CHEBI:57567"/>
        <dbReference type="ChEBI" id="CHEBI:456215"/>
        <dbReference type="EC" id="4.3.2.2"/>
    </reaction>
</comment>
<dbReference type="GO" id="GO:0008652">
    <property type="term" value="P:amino acid biosynthetic process"/>
    <property type="evidence" value="ECO:0007669"/>
    <property type="project" value="UniProtKB-KW"/>
</dbReference>
<gene>
    <name evidence="7" type="ORF">FYJ34_10950</name>
</gene>
<evidence type="ECO:0000313" key="7">
    <source>
        <dbReference type="EMBL" id="MSR94761.1"/>
    </source>
</evidence>
<dbReference type="EC" id="4.3.2.2" evidence="4 5"/>
<dbReference type="NCBIfam" id="TIGR00928">
    <property type="entry name" value="purB"/>
    <property type="match status" value="1"/>
</dbReference>
<dbReference type="UniPathway" id="UPA00075">
    <property type="reaction ID" value="UER00336"/>
</dbReference>
<comment type="catalytic activity">
    <reaction evidence="5">
        <text>(2S)-2-[5-amino-1-(5-phospho-beta-D-ribosyl)imidazole-4-carboxamido]succinate = 5-amino-1-(5-phospho-beta-D-ribosyl)imidazole-4-carboxamide + fumarate</text>
        <dbReference type="Rhea" id="RHEA:23920"/>
        <dbReference type="ChEBI" id="CHEBI:29806"/>
        <dbReference type="ChEBI" id="CHEBI:58443"/>
        <dbReference type="ChEBI" id="CHEBI:58475"/>
        <dbReference type="EC" id="4.3.2.2"/>
    </reaction>
</comment>
<reference evidence="7 8" key="1">
    <citation type="submission" date="2019-08" db="EMBL/GenBank/DDBJ databases">
        <title>In-depth cultivation of the pig gut microbiome towards novel bacterial diversity and tailored functional studies.</title>
        <authorList>
            <person name="Wylensek D."/>
            <person name="Hitch T.C.A."/>
            <person name="Clavel T."/>
        </authorList>
    </citation>
    <scope>NUCLEOTIDE SEQUENCE [LARGE SCALE GENOMIC DNA]</scope>
    <source>
        <strain evidence="7 8">68-1-5</strain>
    </source>
</reference>
<dbReference type="CDD" id="cd03302">
    <property type="entry name" value="Adenylsuccinate_lyase_2"/>
    <property type="match status" value="1"/>
</dbReference>
<dbReference type="Pfam" id="PF00206">
    <property type="entry name" value="Lyase_1"/>
    <property type="match status" value="1"/>
</dbReference>
<dbReference type="Proteomes" id="UP000434409">
    <property type="component" value="Unassembled WGS sequence"/>
</dbReference>
<evidence type="ECO:0000256" key="5">
    <source>
        <dbReference type="RuleBase" id="RU361172"/>
    </source>
</evidence>
<dbReference type="Gene3D" id="1.10.40.30">
    <property type="entry name" value="Fumarase/aspartase (C-terminal domain)"/>
    <property type="match status" value="1"/>
</dbReference>
<evidence type="ECO:0000256" key="4">
    <source>
        <dbReference type="NCBIfam" id="TIGR00928"/>
    </source>
</evidence>
<dbReference type="InterPro" id="IPR000362">
    <property type="entry name" value="Fumarate_lyase_fam"/>
</dbReference>
<dbReference type="InterPro" id="IPR022761">
    <property type="entry name" value="Fumarate_lyase_N"/>
</dbReference>
<comment type="similarity">
    <text evidence="5">Belongs to the lyase 1 family. Adenylosuccinate lyase subfamily.</text>
</comment>
<protein>
    <recommendedName>
        <fullName evidence="4 5">Adenylosuccinate lyase</fullName>
        <shortName evidence="5">ASL</shortName>
        <ecNumber evidence="4 5">4.3.2.2</ecNumber>
    </recommendedName>
    <alternativeName>
        <fullName evidence="5">Adenylosuccinase</fullName>
    </alternativeName>
</protein>
<dbReference type="InterPro" id="IPR020557">
    <property type="entry name" value="Fumarate_lyase_CS"/>
</dbReference>
<dbReference type="AlphaFoldDB" id="A0A6N7UTG3"/>
<keyword evidence="3 5" id="KW-0456">Lyase</keyword>
<dbReference type="UniPathway" id="UPA00074">
    <property type="reaction ID" value="UER00132"/>
</dbReference>
<proteinExistence type="inferred from homology"/>
<dbReference type="SMART" id="SM00998">
    <property type="entry name" value="ADSL_C"/>
    <property type="match status" value="1"/>
</dbReference>
<dbReference type="FunFam" id="1.10.275.60:FF:000001">
    <property type="entry name" value="Adenylosuccinate lyase"/>
    <property type="match status" value="1"/>
</dbReference>
<dbReference type="InterPro" id="IPR008948">
    <property type="entry name" value="L-Aspartase-like"/>
</dbReference>
<dbReference type="InterPro" id="IPR004769">
    <property type="entry name" value="Pur_lyase"/>
</dbReference>
<evidence type="ECO:0000256" key="2">
    <source>
        <dbReference type="ARBA" id="ARBA00022755"/>
    </source>
</evidence>
<keyword evidence="2 5" id="KW-0658">Purine biosynthesis</keyword>
<keyword evidence="8" id="KW-1185">Reference proteome</keyword>
<dbReference type="PROSITE" id="PS00163">
    <property type="entry name" value="FUMARATE_LYASES"/>
    <property type="match status" value="1"/>
</dbReference>
<accession>A0A6N7UTG3</accession>
<dbReference type="PANTHER" id="PTHR43172">
    <property type="entry name" value="ADENYLOSUCCINATE LYASE"/>
    <property type="match status" value="1"/>
</dbReference>
<evidence type="ECO:0000313" key="8">
    <source>
        <dbReference type="Proteomes" id="UP000434409"/>
    </source>
</evidence>
<comment type="pathway">
    <text evidence="5">Purine metabolism; AMP biosynthesis via de novo pathway; AMP from IMP: step 2/2.</text>
</comment>
<dbReference type="PRINTS" id="PR00149">
    <property type="entry name" value="FUMRATELYASE"/>
</dbReference>
<dbReference type="RefSeq" id="WP_154478590.1">
    <property type="nucleotide sequence ID" value="NZ_VULY01000018.1"/>
</dbReference>
<dbReference type="EMBL" id="VULY01000018">
    <property type="protein sequence ID" value="MSR94761.1"/>
    <property type="molecule type" value="Genomic_DNA"/>
</dbReference>
<dbReference type="GO" id="GO:0004018">
    <property type="term" value="F:N6-(1,2-dicarboxyethyl)AMP AMP-lyase (fumarate-forming) activity"/>
    <property type="evidence" value="ECO:0007669"/>
    <property type="project" value="UniProtKB-UniRule"/>
</dbReference>
<name>A0A6N7UTG3_9FIRM</name>
<comment type="caution">
    <text evidence="7">The sequence shown here is derived from an EMBL/GenBank/DDBJ whole genome shotgun (WGS) entry which is preliminary data.</text>
</comment>
<dbReference type="GO" id="GO:0006189">
    <property type="term" value="P:'de novo' IMP biosynthetic process"/>
    <property type="evidence" value="ECO:0007669"/>
    <property type="project" value="UniProtKB-UniPathway"/>
</dbReference>
<dbReference type="Pfam" id="PF10397">
    <property type="entry name" value="ADSL_C"/>
    <property type="match status" value="1"/>
</dbReference>
<feature type="domain" description="Adenylosuccinate lyase C-terminal" evidence="6">
    <location>
        <begin position="370"/>
        <end position="454"/>
    </location>
</feature>
<dbReference type="PANTHER" id="PTHR43172:SF1">
    <property type="entry name" value="ADENYLOSUCCINATE LYASE"/>
    <property type="match status" value="1"/>
</dbReference>
<dbReference type="Gene3D" id="1.20.200.10">
    <property type="entry name" value="Fumarase/aspartase (Central domain)"/>
    <property type="match status" value="1"/>
</dbReference>